<dbReference type="PANTHER" id="PTHR42039:SF1">
    <property type="entry name" value="PUTATIVE (AFU_ORTHOLOGUE AFUA_3G02940)-RELATED"/>
    <property type="match status" value="1"/>
</dbReference>
<dbReference type="PANTHER" id="PTHR42039">
    <property type="entry name" value="PUTATIVE (AFU_ORTHOLOGUE AFUA_3G02940)-RELATED"/>
    <property type="match status" value="1"/>
</dbReference>
<dbReference type="AlphaFoldDB" id="A0A9W9FIR3"/>
<dbReference type="Proteomes" id="UP001149165">
    <property type="component" value="Unassembled WGS sequence"/>
</dbReference>
<protein>
    <recommendedName>
        <fullName evidence="4">Allergen Asp f 4</fullName>
    </recommendedName>
</protein>
<dbReference type="GO" id="GO:0005576">
    <property type="term" value="C:extracellular region"/>
    <property type="evidence" value="ECO:0007669"/>
    <property type="project" value="InterPro"/>
</dbReference>
<dbReference type="Pfam" id="PF25312">
    <property type="entry name" value="Allergen_Asp_f_4"/>
    <property type="match status" value="1"/>
</dbReference>
<dbReference type="InterPro" id="IPR038903">
    <property type="entry name" value="Allergen_Asp_f_4"/>
</dbReference>
<keyword evidence="3" id="KW-1185">Reference proteome</keyword>
<organism evidence="2 3">
    <name type="scientific">Penicillium angulare</name>
    <dbReference type="NCBI Taxonomy" id="116970"/>
    <lineage>
        <taxon>Eukaryota</taxon>
        <taxon>Fungi</taxon>
        <taxon>Dikarya</taxon>
        <taxon>Ascomycota</taxon>
        <taxon>Pezizomycotina</taxon>
        <taxon>Eurotiomycetes</taxon>
        <taxon>Eurotiomycetidae</taxon>
        <taxon>Eurotiales</taxon>
        <taxon>Aspergillaceae</taxon>
        <taxon>Penicillium</taxon>
    </lineage>
</organism>
<comment type="caution">
    <text evidence="2">The sequence shown here is derived from an EMBL/GenBank/DDBJ whole genome shotgun (WGS) entry which is preliminary data.</text>
</comment>
<evidence type="ECO:0000313" key="2">
    <source>
        <dbReference type="EMBL" id="KAJ5100940.1"/>
    </source>
</evidence>
<evidence type="ECO:0000313" key="3">
    <source>
        <dbReference type="Proteomes" id="UP001149165"/>
    </source>
</evidence>
<reference evidence="2" key="1">
    <citation type="submission" date="2022-11" db="EMBL/GenBank/DDBJ databases">
        <authorList>
            <person name="Petersen C."/>
        </authorList>
    </citation>
    <scope>NUCLEOTIDE SEQUENCE</scope>
    <source>
        <strain evidence="2">IBT 30069</strain>
    </source>
</reference>
<keyword evidence="1" id="KW-0732">Signal</keyword>
<dbReference type="OrthoDB" id="118256at2759"/>
<feature type="chain" id="PRO_5040751585" description="Allergen Asp f 4" evidence="1">
    <location>
        <begin position="23"/>
        <end position="259"/>
    </location>
</feature>
<sequence>MHTARLLAVALLSIIVTTLVWADDSSGNSFSKGAHGRKLSGCQGYASAGFGQRTLPIGSGDNYRGNVGIPYGSNIIDIPAHAADDYRHVVQFNGVPGDSWTVVIWNKYEPDGVMNGWFGNACHDFHLTGSQTRFFAFDDDSQGGWAAARGSHIPLDTNGGYATTWGEFDFGSCINLGWSGFDVSAIAAQGAQLEVQGMKICDVVTEVCSSVSKSASRIENAYTFATRYENGIGGNLAPGPVRLQVWIDYVDRDTRDEIH</sequence>
<name>A0A9W9FIR3_9EURO</name>
<feature type="signal peptide" evidence="1">
    <location>
        <begin position="1"/>
        <end position="22"/>
    </location>
</feature>
<dbReference type="EMBL" id="JAPQKH010000004">
    <property type="protein sequence ID" value="KAJ5100940.1"/>
    <property type="molecule type" value="Genomic_DNA"/>
</dbReference>
<proteinExistence type="predicted"/>
<evidence type="ECO:0000256" key="1">
    <source>
        <dbReference type="SAM" id="SignalP"/>
    </source>
</evidence>
<reference evidence="2" key="2">
    <citation type="journal article" date="2023" name="IMA Fungus">
        <title>Comparative genomic study of the Penicillium genus elucidates a diverse pangenome and 15 lateral gene transfer events.</title>
        <authorList>
            <person name="Petersen C."/>
            <person name="Sorensen T."/>
            <person name="Nielsen M.R."/>
            <person name="Sondergaard T.E."/>
            <person name="Sorensen J.L."/>
            <person name="Fitzpatrick D.A."/>
            <person name="Frisvad J.C."/>
            <person name="Nielsen K.L."/>
        </authorList>
    </citation>
    <scope>NUCLEOTIDE SEQUENCE</scope>
    <source>
        <strain evidence="2">IBT 30069</strain>
    </source>
</reference>
<accession>A0A9W9FIR3</accession>
<dbReference type="GO" id="GO:0019863">
    <property type="term" value="F:IgE binding"/>
    <property type="evidence" value="ECO:0007669"/>
    <property type="project" value="InterPro"/>
</dbReference>
<evidence type="ECO:0008006" key="4">
    <source>
        <dbReference type="Google" id="ProtNLM"/>
    </source>
</evidence>
<gene>
    <name evidence="2" type="ORF">N7456_006992</name>
</gene>